<feature type="compositionally biased region" description="Low complexity" evidence="1">
    <location>
        <begin position="192"/>
        <end position="207"/>
    </location>
</feature>
<feature type="compositionally biased region" description="Low complexity" evidence="1">
    <location>
        <begin position="170"/>
        <end position="185"/>
    </location>
</feature>
<dbReference type="RefSeq" id="XP_053018798.1">
    <property type="nucleotide sequence ID" value="XM_053167597.1"/>
</dbReference>
<dbReference type="Proteomes" id="UP001164743">
    <property type="component" value="Chromosome 3A"/>
</dbReference>
<feature type="compositionally biased region" description="Pro residues" evidence="1">
    <location>
        <begin position="123"/>
        <end position="140"/>
    </location>
</feature>
<evidence type="ECO:0000256" key="1">
    <source>
        <dbReference type="SAM" id="MobiDB-lite"/>
    </source>
</evidence>
<feature type="compositionally biased region" description="Low complexity" evidence="1">
    <location>
        <begin position="146"/>
        <end position="155"/>
    </location>
</feature>
<dbReference type="GeneID" id="77808492"/>
<feature type="region of interest" description="Disordered" evidence="1">
    <location>
        <begin position="49"/>
        <end position="207"/>
    </location>
</feature>
<feature type="compositionally biased region" description="Acidic residues" evidence="1">
    <location>
        <begin position="54"/>
        <end position="63"/>
    </location>
</feature>
<reference evidence="2" key="1">
    <citation type="submission" date="2022-10" db="EMBL/GenBank/DDBJ databases">
        <title>Puccinia triticina Genome sequencing and assembly.</title>
        <authorList>
            <person name="Li C."/>
        </authorList>
    </citation>
    <scope>NUCLEOTIDE SEQUENCE</scope>
    <source>
        <strain evidence="2">Pt15</strain>
    </source>
</reference>
<accession>A0ABY7CDE5</accession>
<evidence type="ECO:0008006" key="4">
    <source>
        <dbReference type="Google" id="ProtNLM"/>
    </source>
</evidence>
<organism evidence="2 3">
    <name type="scientific">Puccinia triticina</name>
    <dbReference type="NCBI Taxonomy" id="208348"/>
    <lineage>
        <taxon>Eukaryota</taxon>
        <taxon>Fungi</taxon>
        <taxon>Dikarya</taxon>
        <taxon>Basidiomycota</taxon>
        <taxon>Pucciniomycotina</taxon>
        <taxon>Pucciniomycetes</taxon>
        <taxon>Pucciniales</taxon>
        <taxon>Pucciniaceae</taxon>
        <taxon>Puccinia</taxon>
    </lineage>
</organism>
<name>A0ABY7CDE5_9BASI</name>
<evidence type="ECO:0000313" key="2">
    <source>
        <dbReference type="EMBL" id="WAQ83243.1"/>
    </source>
</evidence>
<sequence length="468" mass="51198">MSNCHASWLGLCGIGRKDMRLLASGTGSFPAETQPTKINLIHSITRKALPTTDMMDDDSEYEEDAHLSESELEREDELLGSWNELDQPRLLPPGGLETLPIEHTRQQSGKKRPTLNPSGREPQPAPPSPHTTSPPTPPPSRRSSHSDSLQSASDSRNNDAGTGGSLMSGSTRTTLVTSISTLSSVGEEYTDPDNNPSFSNPSSSSSSSTLKLRLLKQSLQFIVHHLHPRSRLTLVAFTVGASSGGGGGARGQCQLLYTPFLTVGKPASLKRVEFAIEQLARAGRTEDILTAQNWKYFGKDIVVAQQAEDSANGFEALSVGMSNARVSIGIAEKKWFKMKKISGLSHVISSDGQHADLELGQLRFGERRDMLVEVEMRSAREVYRTQSRRSYDGDQALMESTHAEKTGTDAFFRSQMGGEADLGGMMGKTDAFTRFYEAQVEEMNDHMILLEVTLCIELKFTLKSYLLG</sequence>
<protein>
    <recommendedName>
        <fullName evidence="4">VWFA domain-containing protein</fullName>
    </recommendedName>
</protein>
<gene>
    <name evidence="2" type="ORF">PtA15_3A612</name>
</gene>
<keyword evidence="3" id="KW-1185">Reference proteome</keyword>
<evidence type="ECO:0000313" key="3">
    <source>
        <dbReference type="Proteomes" id="UP001164743"/>
    </source>
</evidence>
<proteinExistence type="predicted"/>
<dbReference type="EMBL" id="CP110423">
    <property type="protein sequence ID" value="WAQ83243.1"/>
    <property type="molecule type" value="Genomic_DNA"/>
</dbReference>